<protein>
    <submittedName>
        <fullName evidence="2">Uncharacterized protein</fullName>
    </submittedName>
</protein>
<accession>A0A5M3Z2G7</accession>
<feature type="compositionally biased region" description="Polar residues" evidence="1">
    <location>
        <begin position="190"/>
        <end position="217"/>
    </location>
</feature>
<dbReference type="AlphaFoldDB" id="A0A5M3Z2G7"/>
<evidence type="ECO:0000313" key="3">
    <source>
        <dbReference type="Proteomes" id="UP000452235"/>
    </source>
</evidence>
<reference evidence="2 3" key="1">
    <citation type="submission" date="2020-01" db="EMBL/GenBank/DDBJ databases">
        <title>Aspergillus terreus IFO 6365 whole genome shotgun sequence.</title>
        <authorList>
            <person name="Kanamasa S."/>
            <person name="Takahashi H."/>
        </authorList>
    </citation>
    <scope>NUCLEOTIDE SEQUENCE [LARGE SCALE GENOMIC DNA]</scope>
    <source>
        <strain evidence="2 3">IFO 6365</strain>
    </source>
</reference>
<feature type="compositionally biased region" description="Polar residues" evidence="1">
    <location>
        <begin position="173"/>
        <end position="183"/>
    </location>
</feature>
<organism evidence="2 3">
    <name type="scientific">Aspergillus terreus</name>
    <dbReference type="NCBI Taxonomy" id="33178"/>
    <lineage>
        <taxon>Eukaryota</taxon>
        <taxon>Fungi</taxon>
        <taxon>Dikarya</taxon>
        <taxon>Ascomycota</taxon>
        <taxon>Pezizomycotina</taxon>
        <taxon>Eurotiomycetes</taxon>
        <taxon>Eurotiomycetidae</taxon>
        <taxon>Eurotiales</taxon>
        <taxon>Aspergillaceae</taxon>
        <taxon>Aspergillus</taxon>
        <taxon>Aspergillus subgen. Circumdati</taxon>
    </lineage>
</organism>
<dbReference type="OrthoDB" id="4356069at2759"/>
<keyword evidence="3" id="KW-1185">Reference proteome</keyword>
<sequence length="263" mass="29277">MTAIIKKLRRKRKLSSELHSRWGDMSITYPNEGSWSQCEQPPGAVSNAARGHSPMRSWPHGSAESLDRYNHSPPIPGVLRSASPGERHSSTDSAATIPTGYYDARVRGRSKRIPPPLGSTSEQRRHSHDSPRDDVQYPEDSTSSAPGGFRGDRRSDEKHHRRAREDADPYSRASRSPPLSVTSRMRRHSAQSSTTEPTPSMPNTASSKHTSLTSSVPSVPMEDIRPAPLAVYHEKKQPRRSKPREADAVVRQELVPSYEDLYG</sequence>
<dbReference type="VEuPathDB" id="FungiDB:ATEG_05358"/>
<proteinExistence type="predicted"/>
<name>A0A5M3Z2G7_ASPTE</name>
<dbReference type="Proteomes" id="UP000452235">
    <property type="component" value="Unassembled WGS sequence"/>
</dbReference>
<evidence type="ECO:0000313" key="2">
    <source>
        <dbReference type="EMBL" id="GFF16235.1"/>
    </source>
</evidence>
<feature type="region of interest" description="Disordered" evidence="1">
    <location>
        <begin position="15"/>
        <end position="263"/>
    </location>
</feature>
<evidence type="ECO:0000256" key="1">
    <source>
        <dbReference type="SAM" id="MobiDB-lite"/>
    </source>
</evidence>
<feature type="compositionally biased region" description="Basic and acidic residues" evidence="1">
    <location>
        <begin position="150"/>
        <end position="169"/>
    </location>
</feature>
<feature type="compositionally biased region" description="Polar residues" evidence="1">
    <location>
        <begin position="28"/>
        <end position="39"/>
    </location>
</feature>
<dbReference type="EMBL" id="BLJY01000005">
    <property type="protein sequence ID" value="GFF16235.1"/>
    <property type="molecule type" value="Genomic_DNA"/>
</dbReference>
<comment type="caution">
    <text evidence="2">The sequence shown here is derived from an EMBL/GenBank/DDBJ whole genome shotgun (WGS) entry which is preliminary data.</text>
</comment>
<feature type="compositionally biased region" description="Basic and acidic residues" evidence="1">
    <location>
        <begin position="122"/>
        <end position="135"/>
    </location>
</feature>
<gene>
    <name evidence="2" type="ORF">ATEIFO6365_0005042500</name>
</gene>